<reference evidence="1 2" key="1">
    <citation type="journal article" date="2018" name="Front. Plant Sci.">
        <title>Red Clover (Trifolium pratense) and Zigzag Clover (T. medium) - A Picture of Genomic Similarities and Differences.</title>
        <authorList>
            <person name="Dluhosova J."/>
            <person name="Istvanek J."/>
            <person name="Nedelnik J."/>
            <person name="Repkova J."/>
        </authorList>
    </citation>
    <scope>NUCLEOTIDE SEQUENCE [LARGE SCALE GENOMIC DNA]</scope>
    <source>
        <strain evidence="2">cv. 10/8</strain>
        <tissue evidence="1">Leaf</tissue>
    </source>
</reference>
<keyword evidence="2" id="KW-1185">Reference proteome</keyword>
<evidence type="ECO:0000313" key="2">
    <source>
        <dbReference type="Proteomes" id="UP000265520"/>
    </source>
</evidence>
<dbReference type="EMBL" id="LXQA011421938">
    <property type="protein sequence ID" value="MCI96705.1"/>
    <property type="molecule type" value="Genomic_DNA"/>
</dbReference>
<sequence>MASNSDEISVPIAGKWAHFIIKNDGTKLAPNPYGDEEKRKIWAKQ</sequence>
<feature type="non-terminal residue" evidence="1">
    <location>
        <position position="45"/>
    </location>
</feature>
<accession>A0A392WD10</accession>
<evidence type="ECO:0000313" key="1">
    <source>
        <dbReference type="EMBL" id="MCI96705.1"/>
    </source>
</evidence>
<organism evidence="1 2">
    <name type="scientific">Trifolium medium</name>
    <dbReference type="NCBI Taxonomy" id="97028"/>
    <lineage>
        <taxon>Eukaryota</taxon>
        <taxon>Viridiplantae</taxon>
        <taxon>Streptophyta</taxon>
        <taxon>Embryophyta</taxon>
        <taxon>Tracheophyta</taxon>
        <taxon>Spermatophyta</taxon>
        <taxon>Magnoliopsida</taxon>
        <taxon>eudicotyledons</taxon>
        <taxon>Gunneridae</taxon>
        <taxon>Pentapetalae</taxon>
        <taxon>rosids</taxon>
        <taxon>fabids</taxon>
        <taxon>Fabales</taxon>
        <taxon>Fabaceae</taxon>
        <taxon>Papilionoideae</taxon>
        <taxon>50 kb inversion clade</taxon>
        <taxon>NPAAA clade</taxon>
        <taxon>Hologalegina</taxon>
        <taxon>IRL clade</taxon>
        <taxon>Trifolieae</taxon>
        <taxon>Trifolium</taxon>
    </lineage>
</organism>
<proteinExistence type="predicted"/>
<name>A0A392WD10_9FABA</name>
<comment type="caution">
    <text evidence="1">The sequence shown here is derived from an EMBL/GenBank/DDBJ whole genome shotgun (WGS) entry which is preliminary data.</text>
</comment>
<dbReference type="Proteomes" id="UP000265520">
    <property type="component" value="Unassembled WGS sequence"/>
</dbReference>
<protein>
    <submittedName>
        <fullName evidence="1">Uncharacterized protein</fullName>
    </submittedName>
</protein>
<dbReference type="AlphaFoldDB" id="A0A392WD10"/>